<keyword evidence="5" id="KW-1003">Cell membrane</keyword>
<dbReference type="STRING" id="425104.Ssed_3836"/>
<comment type="similarity">
    <text evidence="1 5">Belongs to the spermidine/spermine synthase family.</text>
</comment>
<comment type="catalytic activity">
    <reaction evidence="5">
        <text>S-adenosyl 3-(methylsulfanyl)propylamine + putrescine = S-methyl-5'-thioadenosine + spermidine + H(+)</text>
        <dbReference type="Rhea" id="RHEA:12721"/>
        <dbReference type="ChEBI" id="CHEBI:15378"/>
        <dbReference type="ChEBI" id="CHEBI:17509"/>
        <dbReference type="ChEBI" id="CHEBI:57443"/>
        <dbReference type="ChEBI" id="CHEBI:57834"/>
        <dbReference type="ChEBI" id="CHEBI:326268"/>
        <dbReference type="EC" id="2.5.1.16"/>
    </reaction>
</comment>
<evidence type="ECO:0000256" key="1">
    <source>
        <dbReference type="ARBA" id="ARBA00007867"/>
    </source>
</evidence>
<dbReference type="HAMAP" id="MF_00198">
    <property type="entry name" value="Spermidine_synth"/>
    <property type="match status" value="1"/>
</dbReference>
<feature type="domain" description="PABS" evidence="8">
    <location>
        <begin position="278"/>
        <end position="526"/>
    </location>
</feature>
<keyword evidence="10" id="KW-1185">Reference proteome</keyword>
<keyword evidence="4 5" id="KW-0620">Polyamine biosynthesis</keyword>
<comment type="subcellular location">
    <subcellularLocation>
        <location evidence="5">Cell membrane</location>
        <topology evidence="5">Multi-pass membrane protein</topology>
    </subcellularLocation>
</comment>
<dbReference type="GO" id="GO:0004766">
    <property type="term" value="F:spermidine synthase activity"/>
    <property type="evidence" value="ECO:0007669"/>
    <property type="project" value="UniProtKB-UniRule"/>
</dbReference>
<evidence type="ECO:0000256" key="5">
    <source>
        <dbReference type="HAMAP-Rule" id="MF_00198"/>
    </source>
</evidence>
<dbReference type="EMBL" id="CP000821">
    <property type="protein sequence ID" value="ABV38440.1"/>
    <property type="molecule type" value="Genomic_DNA"/>
</dbReference>
<feature type="active site" description="Proton acceptor" evidence="5 6">
    <location>
        <position position="445"/>
    </location>
</feature>
<proteinExistence type="inferred from homology"/>
<organism evidence="9 10">
    <name type="scientific">Shewanella sediminis (strain HAW-EB3)</name>
    <dbReference type="NCBI Taxonomy" id="425104"/>
    <lineage>
        <taxon>Bacteria</taxon>
        <taxon>Pseudomonadati</taxon>
        <taxon>Pseudomonadota</taxon>
        <taxon>Gammaproteobacteria</taxon>
        <taxon>Alteromonadales</taxon>
        <taxon>Shewanellaceae</taxon>
        <taxon>Shewanella</taxon>
    </lineage>
</organism>
<comment type="subunit">
    <text evidence="5">Homodimer or homotetramer.</text>
</comment>
<feature type="transmembrane region" description="Helical" evidence="5">
    <location>
        <begin position="108"/>
        <end position="130"/>
    </location>
</feature>
<evidence type="ECO:0000313" key="9">
    <source>
        <dbReference type="EMBL" id="ABV38440.1"/>
    </source>
</evidence>
<feature type="binding site" evidence="5">
    <location>
        <begin position="424"/>
        <end position="425"/>
    </location>
    <ligand>
        <name>S-methyl-5'-thioadenosine</name>
        <dbReference type="ChEBI" id="CHEBI:17509"/>
    </ligand>
</feature>
<feature type="binding site" evidence="5">
    <location>
        <position position="338"/>
    </location>
    <ligand>
        <name>spermidine</name>
        <dbReference type="ChEBI" id="CHEBI:57834"/>
    </ligand>
</feature>
<dbReference type="GO" id="GO:0008295">
    <property type="term" value="P:spermidine biosynthetic process"/>
    <property type="evidence" value="ECO:0007669"/>
    <property type="project" value="UniProtKB-UniRule"/>
</dbReference>
<dbReference type="HOGENOM" id="CLU_034289_1_0_6"/>
<dbReference type="UniPathway" id="UPA00248">
    <property type="reaction ID" value="UER00314"/>
</dbReference>
<evidence type="ECO:0000256" key="2">
    <source>
        <dbReference type="ARBA" id="ARBA00022679"/>
    </source>
</evidence>
<dbReference type="NCBIfam" id="NF002956">
    <property type="entry name" value="PRK03612.1"/>
    <property type="match status" value="1"/>
</dbReference>
<dbReference type="SUPFAM" id="SSF53335">
    <property type="entry name" value="S-adenosyl-L-methionine-dependent methyltransferases"/>
    <property type="match status" value="1"/>
</dbReference>
<feature type="transmembrane region" description="Helical" evidence="5">
    <location>
        <begin position="167"/>
        <end position="187"/>
    </location>
</feature>
<dbReference type="EC" id="2.5.1.16" evidence="5"/>
<keyword evidence="5" id="KW-1133">Transmembrane helix</keyword>
<name>A8G017_SHESH</name>
<dbReference type="GO" id="GO:0005886">
    <property type="term" value="C:plasma membrane"/>
    <property type="evidence" value="ECO:0007669"/>
    <property type="project" value="UniProtKB-SubCell"/>
</dbReference>
<protein>
    <recommendedName>
        <fullName evidence="5">Polyamine aminopropyltransferase</fullName>
    </recommendedName>
    <alternativeName>
        <fullName evidence="5">Putrescine aminopropyltransferase</fullName>
        <shortName evidence="5">PAPT</shortName>
    </alternativeName>
    <alternativeName>
        <fullName evidence="5">Spermidine synthase</fullName>
        <shortName evidence="5">SPDS</shortName>
        <shortName evidence="5">SPDSY</shortName>
        <ecNumber evidence="5">2.5.1.16</ecNumber>
    </alternativeName>
</protein>
<dbReference type="Gene3D" id="3.40.50.150">
    <property type="entry name" value="Vaccinia Virus protein VP39"/>
    <property type="match status" value="1"/>
</dbReference>
<dbReference type="InterPro" id="IPR029063">
    <property type="entry name" value="SAM-dependent_MTases_sf"/>
</dbReference>
<accession>A8G017</accession>
<dbReference type="InterPro" id="IPR001045">
    <property type="entry name" value="Spermi_synthase"/>
</dbReference>
<evidence type="ECO:0000256" key="6">
    <source>
        <dbReference type="PROSITE-ProRule" id="PRU00354"/>
    </source>
</evidence>
<keyword evidence="2 5" id="KW-0808">Transferase</keyword>
<keyword evidence="3 5" id="KW-0745">Spermidine biosynthesis</keyword>
<dbReference type="Pfam" id="PF01564">
    <property type="entry name" value="Spermine_synth"/>
    <property type="match status" value="1"/>
</dbReference>
<feature type="binding site" evidence="5">
    <location>
        <position position="381"/>
    </location>
    <ligand>
        <name>S-methyl-5'-thioadenosine</name>
        <dbReference type="ChEBI" id="CHEBI:17509"/>
    </ligand>
</feature>
<reference evidence="9 10" key="1">
    <citation type="submission" date="2007-08" db="EMBL/GenBank/DDBJ databases">
        <title>Complete sequence of Shewanella sediminis HAW-EB3.</title>
        <authorList>
            <consortium name="US DOE Joint Genome Institute"/>
            <person name="Copeland A."/>
            <person name="Lucas S."/>
            <person name="Lapidus A."/>
            <person name="Barry K."/>
            <person name="Glavina del Rio T."/>
            <person name="Dalin E."/>
            <person name="Tice H."/>
            <person name="Pitluck S."/>
            <person name="Chertkov O."/>
            <person name="Brettin T."/>
            <person name="Bruce D."/>
            <person name="Detter J.C."/>
            <person name="Han C."/>
            <person name="Schmutz J."/>
            <person name="Larimer F."/>
            <person name="Land M."/>
            <person name="Hauser L."/>
            <person name="Kyrpides N."/>
            <person name="Kim E."/>
            <person name="Zhao J.-S."/>
            <person name="Richardson P."/>
        </authorList>
    </citation>
    <scope>NUCLEOTIDE SEQUENCE [LARGE SCALE GENOMIC DNA]</scope>
    <source>
        <strain evidence="9 10">HAW-EB3</strain>
    </source>
</reference>
<dbReference type="PROSITE" id="PS51006">
    <property type="entry name" value="PABS_2"/>
    <property type="match status" value="1"/>
</dbReference>
<dbReference type="AlphaFoldDB" id="A8G017"/>
<comment type="pathway">
    <text evidence="5">Amine and polyamine biosynthesis; spermidine biosynthesis; spermidine from putrescine: step 1/1.</text>
</comment>
<feature type="transmembrane region" description="Helical" evidence="5">
    <location>
        <begin position="199"/>
        <end position="221"/>
    </location>
</feature>
<feature type="binding site" evidence="5">
    <location>
        <position position="452"/>
    </location>
    <ligand>
        <name>S-methyl-5'-thioadenosine</name>
        <dbReference type="ChEBI" id="CHEBI:17509"/>
    </ligand>
</feature>
<dbReference type="PANTHER" id="PTHR43317:SF11">
    <property type="entry name" value="POLYAMINE AMINOPROPYLTRANSFERASE 2"/>
    <property type="match status" value="1"/>
</dbReference>
<dbReference type="KEGG" id="sse:Ssed_3836"/>
<dbReference type="PANTHER" id="PTHR43317">
    <property type="entry name" value="THERMOSPERMINE SYNTHASE ACAULIS5"/>
    <property type="match status" value="1"/>
</dbReference>
<keyword evidence="5" id="KW-0472">Membrane</keyword>
<dbReference type="InterPro" id="IPR030374">
    <property type="entry name" value="PABS"/>
</dbReference>
<feature type="transmembrane region" description="Helical" evidence="5">
    <location>
        <begin position="76"/>
        <end position="96"/>
    </location>
</feature>
<comment type="function">
    <text evidence="5">Catalyzes the irreversible transfer of a propylamine group from the amino donor S-adenosylmethioninamine (decarboxy-AdoMet) to putrescine (1,4-diaminobutane) to yield spermidine.</text>
</comment>
<feature type="transmembrane region" description="Helical" evidence="5">
    <location>
        <begin position="259"/>
        <end position="277"/>
    </location>
</feature>
<sequence length="595" mass="65892">MSEVTSSKLTQPEESLPDVKDLSPALGTNTIGRERKLSWFDDTLLLGIMAVLAGCGLIYEYLLSHYAGRILGALEAAIYTMIGLMIVSMGVGAFAARKIRCAFTGFAVLELSVALCGSLAILITAAIIGFGQQLPLIIASTLGLPPDQLPEGGFIGLLQHLSEYLPYFWGVLLGLMIGMEIPLIARVRQSLCDEHLMHNAGTIYGADYIGAGIGAAIWVSFMLAIDIQLAAALTASFNLLAGFIFIWRFWDRIRFVKTLLVGHFIASGILLMLAWHGPGWEQNFNNLLYKDEVIYAKSTRFQQLTFTERLRGSGLEPVYSLYINGRLQFSSQDEHIYHAFLVHPTLEASARHNKVLIIGGGDGLGLKQVLKWQPEQVTLMDLDRDLLELFTSHDADMPTRLSQTLLKLNGDALNDPRVEVVVDDAFNGVDKLLKRGDRYDAIIVDLPDPSHPDLNKLYSDLFYKKLKELLSSDGALTVQSTSPYHAPKAFISVGKTLALAGFNVSQYHHNVPSFGEWGWSIATASGKSAKNRLSDIEHLSIEDDWLTPGLIKGSFEFPGNFYQDMDKIEPNRIGSMQLYQYHQKAWTENQGVTLF</sequence>
<feature type="binding site" evidence="5">
    <location>
        <position position="362"/>
    </location>
    <ligand>
        <name>spermidine</name>
        <dbReference type="ChEBI" id="CHEBI:57834"/>
    </ligand>
</feature>
<keyword evidence="5" id="KW-0812">Transmembrane</keyword>
<evidence type="ECO:0000256" key="7">
    <source>
        <dbReference type="SAM" id="MobiDB-lite"/>
    </source>
</evidence>
<gene>
    <name evidence="5" type="primary">speE</name>
    <name evidence="9" type="ordered locus">Ssed_3836</name>
</gene>
<dbReference type="eggNOG" id="COG4262">
    <property type="taxonomic scope" value="Bacteria"/>
</dbReference>
<evidence type="ECO:0000259" key="8">
    <source>
        <dbReference type="PROSITE" id="PS51006"/>
    </source>
</evidence>
<feature type="transmembrane region" description="Helical" evidence="5">
    <location>
        <begin position="43"/>
        <end position="64"/>
    </location>
</feature>
<evidence type="ECO:0000256" key="3">
    <source>
        <dbReference type="ARBA" id="ARBA00023066"/>
    </source>
</evidence>
<feature type="region of interest" description="Disordered" evidence="7">
    <location>
        <begin position="1"/>
        <end position="21"/>
    </location>
</feature>
<evidence type="ECO:0000313" key="10">
    <source>
        <dbReference type="Proteomes" id="UP000002015"/>
    </source>
</evidence>
<feature type="transmembrane region" description="Helical" evidence="5">
    <location>
        <begin position="227"/>
        <end position="247"/>
    </location>
</feature>
<comment type="caution">
    <text evidence="5">Lacks conserved residue(s) required for the propagation of feature annotation.</text>
</comment>
<feature type="binding site" evidence="5">
    <location>
        <position position="302"/>
    </location>
    <ligand>
        <name>S-methyl-5'-thioadenosine</name>
        <dbReference type="ChEBI" id="CHEBI:17509"/>
    </ligand>
</feature>
<feature type="compositionally biased region" description="Polar residues" evidence="7">
    <location>
        <begin position="1"/>
        <end position="13"/>
    </location>
</feature>
<dbReference type="Proteomes" id="UP000002015">
    <property type="component" value="Chromosome"/>
</dbReference>
<evidence type="ECO:0000256" key="4">
    <source>
        <dbReference type="ARBA" id="ARBA00023115"/>
    </source>
</evidence>